<name>A0A2I0HLH8_PUNGR</name>
<organism evidence="1 2">
    <name type="scientific">Punica granatum</name>
    <name type="common">Pomegranate</name>
    <dbReference type="NCBI Taxonomy" id="22663"/>
    <lineage>
        <taxon>Eukaryota</taxon>
        <taxon>Viridiplantae</taxon>
        <taxon>Streptophyta</taxon>
        <taxon>Embryophyta</taxon>
        <taxon>Tracheophyta</taxon>
        <taxon>Spermatophyta</taxon>
        <taxon>Magnoliopsida</taxon>
        <taxon>eudicotyledons</taxon>
        <taxon>Gunneridae</taxon>
        <taxon>Pentapetalae</taxon>
        <taxon>rosids</taxon>
        <taxon>malvids</taxon>
        <taxon>Myrtales</taxon>
        <taxon>Lythraceae</taxon>
        <taxon>Punica</taxon>
    </lineage>
</organism>
<dbReference type="EMBL" id="PGOL01007656">
    <property type="protein sequence ID" value="PKI32433.1"/>
    <property type="molecule type" value="Genomic_DNA"/>
</dbReference>
<dbReference type="AlphaFoldDB" id="A0A2I0HLH8"/>
<protein>
    <submittedName>
        <fullName evidence="1">Uncharacterized protein</fullName>
    </submittedName>
</protein>
<accession>A0A2I0HLH8</accession>
<reference evidence="1 2" key="1">
    <citation type="submission" date="2017-11" db="EMBL/GenBank/DDBJ databases">
        <title>De-novo sequencing of pomegranate (Punica granatum L.) genome.</title>
        <authorList>
            <person name="Akparov Z."/>
            <person name="Amiraslanov A."/>
            <person name="Hajiyeva S."/>
            <person name="Abbasov M."/>
            <person name="Kaur K."/>
            <person name="Hamwieh A."/>
            <person name="Solovyev V."/>
            <person name="Salamov A."/>
            <person name="Braich B."/>
            <person name="Kosarev P."/>
            <person name="Mahmoud A."/>
            <person name="Hajiyev E."/>
            <person name="Babayeva S."/>
            <person name="Izzatullayeva V."/>
            <person name="Mammadov A."/>
            <person name="Mammadov A."/>
            <person name="Sharifova S."/>
            <person name="Ojaghi J."/>
            <person name="Eynullazada K."/>
            <person name="Bayramov B."/>
            <person name="Abdulazimova A."/>
            <person name="Shahmuradov I."/>
        </authorList>
    </citation>
    <scope>NUCLEOTIDE SEQUENCE [LARGE SCALE GENOMIC DNA]</scope>
    <source>
        <strain evidence="2">cv. AG2017</strain>
        <tissue evidence="1">Leaf</tissue>
    </source>
</reference>
<sequence length="92" mass="10608">MAWNVLNYSGHLLRPIVEQYWQGGDTLNWLHPVQENGVISDSPVLPGRYLKSTYRAASWPSMWLIYRIVCKLCTVTLKGGRREERGFLVEVS</sequence>
<gene>
    <name evidence="1" type="ORF">CRG98_047176</name>
</gene>
<evidence type="ECO:0000313" key="2">
    <source>
        <dbReference type="Proteomes" id="UP000233551"/>
    </source>
</evidence>
<comment type="caution">
    <text evidence="1">The sequence shown here is derived from an EMBL/GenBank/DDBJ whole genome shotgun (WGS) entry which is preliminary data.</text>
</comment>
<dbReference type="Proteomes" id="UP000233551">
    <property type="component" value="Unassembled WGS sequence"/>
</dbReference>
<keyword evidence="2" id="KW-1185">Reference proteome</keyword>
<evidence type="ECO:0000313" key="1">
    <source>
        <dbReference type="EMBL" id="PKI32433.1"/>
    </source>
</evidence>
<proteinExistence type="predicted"/>